<feature type="chain" id="PRO_5020778274" evidence="2">
    <location>
        <begin position="33"/>
        <end position="254"/>
    </location>
</feature>
<dbReference type="PANTHER" id="PTHR43559:SF3">
    <property type="entry name" value="HYDROLASE YCAC-RELATED"/>
    <property type="match status" value="1"/>
</dbReference>
<comment type="caution">
    <text evidence="4">The sequence shown here is derived from an EMBL/GenBank/DDBJ whole genome shotgun (WGS) entry which is preliminary data.</text>
</comment>
<feature type="compositionally biased region" description="Low complexity" evidence="1">
    <location>
        <begin position="28"/>
        <end position="38"/>
    </location>
</feature>
<evidence type="ECO:0000313" key="5">
    <source>
        <dbReference type="Proteomes" id="UP000295357"/>
    </source>
</evidence>
<evidence type="ECO:0000259" key="3">
    <source>
        <dbReference type="Pfam" id="PF00857"/>
    </source>
</evidence>
<dbReference type="RefSeq" id="WP_133602110.1">
    <property type="nucleotide sequence ID" value="NZ_JAUFPJ010000001.1"/>
</dbReference>
<dbReference type="AlphaFoldDB" id="A0A4R6NB62"/>
<sequence length="254" mass="26916">MNSKDRRHFMAGSAGALAALSGLAAGSAPANAAPSKPARNTKDQPMMQGHAACKIDNTAVVLIDHQVGTIGWAGELANDEERQQLKMWVRVMAGFAKSAGMPVVLTSSLENEAQGPLLPEFKTLLPQEYEARIQRTGVINAWDDPAFVKAVRATGKKNLIMGGLTTDVCLVPPALSAKADGFNVVALMDISAACTRIAAQNCRELLGKAGIDLMTVTPMITSLLGNYKNPASAGFFKAFEREGVFQAFGKGNLR</sequence>
<feature type="region of interest" description="Disordered" evidence="1">
    <location>
        <begin position="28"/>
        <end position="47"/>
    </location>
</feature>
<organism evidence="4 5">
    <name type="scientific">Roseateles asaccharophilus</name>
    <dbReference type="NCBI Taxonomy" id="582607"/>
    <lineage>
        <taxon>Bacteria</taxon>
        <taxon>Pseudomonadati</taxon>
        <taxon>Pseudomonadota</taxon>
        <taxon>Betaproteobacteria</taxon>
        <taxon>Burkholderiales</taxon>
        <taxon>Sphaerotilaceae</taxon>
        <taxon>Roseateles</taxon>
    </lineage>
</organism>
<proteinExistence type="predicted"/>
<dbReference type="PANTHER" id="PTHR43559">
    <property type="entry name" value="HYDROLASE YCAC-RELATED"/>
    <property type="match status" value="1"/>
</dbReference>
<accession>A0A4R6NB62</accession>
<dbReference type="Pfam" id="PF00857">
    <property type="entry name" value="Isochorismatase"/>
    <property type="match status" value="1"/>
</dbReference>
<evidence type="ECO:0000256" key="2">
    <source>
        <dbReference type="SAM" id="SignalP"/>
    </source>
</evidence>
<dbReference type="EMBL" id="SNXE01000001">
    <property type="protein sequence ID" value="TDP13212.1"/>
    <property type="molecule type" value="Genomic_DNA"/>
</dbReference>
<protein>
    <submittedName>
        <fullName evidence="4">Nicotinamidase-related amidase</fullName>
    </submittedName>
</protein>
<dbReference type="OrthoDB" id="9789777at2"/>
<dbReference type="Proteomes" id="UP000295357">
    <property type="component" value="Unassembled WGS sequence"/>
</dbReference>
<dbReference type="InterPro" id="IPR053152">
    <property type="entry name" value="Hydrolase_YcaC-like"/>
</dbReference>
<gene>
    <name evidence="4" type="ORF">DFR39_101687</name>
</gene>
<dbReference type="InterPro" id="IPR000868">
    <property type="entry name" value="Isochorismatase-like_dom"/>
</dbReference>
<reference evidence="4 5" key="1">
    <citation type="submission" date="2019-03" db="EMBL/GenBank/DDBJ databases">
        <title>Genomic Encyclopedia of Type Strains, Phase IV (KMG-IV): sequencing the most valuable type-strain genomes for metagenomic binning, comparative biology and taxonomic classification.</title>
        <authorList>
            <person name="Goeker M."/>
        </authorList>
    </citation>
    <scope>NUCLEOTIDE SEQUENCE [LARGE SCALE GENOMIC DNA]</scope>
    <source>
        <strain evidence="4 5">DSM 25082</strain>
    </source>
</reference>
<evidence type="ECO:0000256" key="1">
    <source>
        <dbReference type="SAM" id="MobiDB-lite"/>
    </source>
</evidence>
<feature type="domain" description="Isochorismatase-like" evidence="3">
    <location>
        <begin position="58"/>
        <end position="200"/>
    </location>
</feature>
<dbReference type="SUPFAM" id="SSF52499">
    <property type="entry name" value="Isochorismatase-like hydrolases"/>
    <property type="match status" value="1"/>
</dbReference>
<keyword evidence="5" id="KW-1185">Reference proteome</keyword>
<evidence type="ECO:0000313" key="4">
    <source>
        <dbReference type="EMBL" id="TDP13212.1"/>
    </source>
</evidence>
<keyword evidence="2" id="KW-0732">Signal</keyword>
<feature type="signal peptide" evidence="2">
    <location>
        <begin position="1"/>
        <end position="32"/>
    </location>
</feature>
<name>A0A4R6NB62_9BURK</name>
<dbReference type="Gene3D" id="3.40.50.850">
    <property type="entry name" value="Isochorismatase-like"/>
    <property type="match status" value="1"/>
</dbReference>
<dbReference type="PROSITE" id="PS51318">
    <property type="entry name" value="TAT"/>
    <property type="match status" value="1"/>
</dbReference>
<dbReference type="InterPro" id="IPR006311">
    <property type="entry name" value="TAT_signal"/>
</dbReference>
<dbReference type="InterPro" id="IPR036380">
    <property type="entry name" value="Isochorismatase-like_sf"/>
</dbReference>